<evidence type="ECO:0000313" key="1">
    <source>
        <dbReference type="EMBL" id="BCB88469.1"/>
    </source>
</evidence>
<reference evidence="1 2" key="1">
    <citation type="submission" date="2020-03" db="EMBL/GenBank/DDBJ databases">
        <title>Whole genome shotgun sequence of Phytohabitans suffuscus NBRC 105367.</title>
        <authorList>
            <person name="Komaki H."/>
            <person name="Tamura T."/>
        </authorList>
    </citation>
    <scope>NUCLEOTIDE SEQUENCE [LARGE SCALE GENOMIC DNA]</scope>
    <source>
        <strain evidence="1 2">NBRC 105367</strain>
    </source>
</reference>
<dbReference type="KEGG" id="psuu:Psuf_057820"/>
<dbReference type="RefSeq" id="WP_197946006.1">
    <property type="nucleotide sequence ID" value="NZ_AP022871.1"/>
</dbReference>
<organism evidence="1 2">
    <name type="scientific">Phytohabitans suffuscus</name>
    <dbReference type="NCBI Taxonomy" id="624315"/>
    <lineage>
        <taxon>Bacteria</taxon>
        <taxon>Bacillati</taxon>
        <taxon>Actinomycetota</taxon>
        <taxon>Actinomycetes</taxon>
        <taxon>Micromonosporales</taxon>
        <taxon>Micromonosporaceae</taxon>
    </lineage>
</organism>
<accession>A0A6F8YQY4</accession>
<keyword evidence="2" id="KW-1185">Reference proteome</keyword>
<evidence type="ECO:0000313" key="2">
    <source>
        <dbReference type="Proteomes" id="UP000503011"/>
    </source>
</evidence>
<sequence>MDLVDLSSRVAALDAALQPIARRPVPLDDLAGWAERMRAAPPATEEAGVAGEAVAVLRALIQVYADGGDAERAAVRELFDRYRAFRRAVHLPERADTAAGLRARLLHLSARDHDGDTRDELLRLRDMLAEAEAAGVDADPVLAEVAALSSDVDRYGMGSIRTILIRCMGTSGDPGRHGRPDI</sequence>
<proteinExistence type="predicted"/>
<reference evidence="1 2" key="2">
    <citation type="submission" date="2020-03" db="EMBL/GenBank/DDBJ databases">
        <authorList>
            <person name="Ichikawa N."/>
            <person name="Kimura A."/>
            <person name="Kitahashi Y."/>
            <person name="Uohara A."/>
        </authorList>
    </citation>
    <scope>NUCLEOTIDE SEQUENCE [LARGE SCALE GENOMIC DNA]</scope>
    <source>
        <strain evidence="1 2">NBRC 105367</strain>
    </source>
</reference>
<dbReference type="Proteomes" id="UP000503011">
    <property type="component" value="Chromosome"/>
</dbReference>
<dbReference type="EMBL" id="AP022871">
    <property type="protein sequence ID" value="BCB88469.1"/>
    <property type="molecule type" value="Genomic_DNA"/>
</dbReference>
<gene>
    <name evidence="1" type="ORF">Psuf_057820</name>
</gene>
<dbReference type="AlphaFoldDB" id="A0A6F8YQY4"/>
<name>A0A6F8YQY4_9ACTN</name>
<protein>
    <submittedName>
        <fullName evidence="1">Uncharacterized protein</fullName>
    </submittedName>
</protein>